<feature type="coiled-coil region" evidence="1">
    <location>
        <begin position="95"/>
        <end position="136"/>
    </location>
</feature>
<dbReference type="Pfam" id="PF13094">
    <property type="entry name" value="CENP-Q"/>
    <property type="match status" value="1"/>
</dbReference>
<evidence type="ECO:0000313" key="2">
    <source>
        <dbReference type="EMBL" id="KTW26055.1"/>
    </source>
</evidence>
<protein>
    <submittedName>
        <fullName evidence="2">Uncharacterized protein</fullName>
    </submittedName>
</protein>
<accession>A0A0W4ZCK5</accession>
<evidence type="ECO:0000313" key="3">
    <source>
        <dbReference type="Proteomes" id="UP000053447"/>
    </source>
</evidence>
<reference evidence="3" key="1">
    <citation type="journal article" date="2016" name="Nat. Commun.">
        <title>Genome analysis of three Pneumocystis species reveals adaptation mechanisms to life exclusively in mammalian hosts.</title>
        <authorList>
            <person name="Ma L."/>
            <person name="Chen Z."/>
            <person name="Huang D.W."/>
            <person name="Kutty G."/>
            <person name="Ishihara M."/>
            <person name="Wang H."/>
            <person name="Abouelleil A."/>
            <person name="Bishop L."/>
            <person name="Davey E."/>
            <person name="Deng R."/>
            <person name="Deng X."/>
            <person name="Fan L."/>
            <person name="Fantoni G."/>
            <person name="Fitzgerald M."/>
            <person name="Gogineni E."/>
            <person name="Goldberg J.M."/>
            <person name="Handley G."/>
            <person name="Hu X."/>
            <person name="Huber C."/>
            <person name="Jiao X."/>
            <person name="Jones K."/>
            <person name="Levin J.Z."/>
            <person name="Liu Y."/>
            <person name="Macdonald P."/>
            <person name="Melnikov A."/>
            <person name="Raley C."/>
            <person name="Sassi M."/>
            <person name="Sherman B.T."/>
            <person name="Song X."/>
            <person name="Sykes S."/>
            <person name="Tran B."/>
            <person name="Walsh L."/>
            <person name="Xia Y."/>
            <person name="Yang J."/>
            <person name="Young S."/>
            <person name="Zeng Q."/>
            <person name="Zheng X."/>
            <person name="Stephens R."/>
            <person name="Nusbaum C."/>
            <person name="Birren B.W."/>
            <person name="Azadi P."/>
            <person name="Lempicki R.A."/>
            <person name="Cuomo C.A."/>
            <person name="Kovacs J.A."/>
        </authorList>
    </citation>
    <scope>NUCLEOTIDE SEQUENCE [LARGE SCALE GENOMIC DNA]</scope>
    <source>
        <strain evidence="3">RU7</strain>
    </source>
</reference>
<evidence type="ECO:0000256" key="1">
    <source>
        <dbReference type="SAM" id="Coils"/>
    </source>
</evidence>
<dbReference type="eggNOG" id="ENOG502SASA">
    <property type="taxonomic scope" value="Eukaryota"/>
</dbReference>
<dbReference type="RefSeq" id="XP_018227900.1">
    <property type="nucleotide sequence ID" value="XM_018375890.1"/>
</dbReference>
<gene>
    <name evidence="2" type="ORF">T551_03627</name>
</gene>
<sequence length="252" mass="29655">MLGKHDQKYNIPSLRPQTRKIAKSVIDKRWTRISESSLAQIVEILKDIERPVIMSIRHKTRRTDAQRNLNIMINKIRDRLSKLLVPPSSKESYNYEKLREKNKELESILISNLEQISQLEKTLDCEKNLLTKEETDFRELAKNAQYNENSRKQQLKKLHPLLRPQDDQLEPEFSYTQINLDENNNLSYDVSNDRSYILLEKQLKQYINSIKSSSTKVEKIIQSSQKTQAALLKILALYDHSLLYKILIETCI</sequence>
<dbReference type="InterPro" id="IPR025212">
    <property type="entry name" value="CAD_CENP-Q"/>
</dbReference>
<proteinExistence type="predicted"/>
<comment type="caution">
    <text evidence="2">The sequence shown here is derived from an EMBL/GenBank/DDBJ whole genome shotgun (WGS) entry which is preliminary data.</text>
</comment>
<dbReference type="OrthoDB" id="2420947at2759"/>
<dbReference type="VEuPathDB" id="FungiDB:T551_03627"/>
<dbReference type="GeneID" id="28942145"/>
<dbReference type="Proteomes" id="UP000053447">
    <property type="component" value="Unassembled WGS sequence"/>
</dbReference>
<dbReference type="STRING" id="1408657.A0A0W4ZCK5"/>
<organism evidence="2 3">
    <name type="scientific">Pneumocystis jirovecii (strain RU7)</name>
    <name type="common">Human pneumocystis pneumonia agent</name>
    <dbReference type="NCBI Taxonomy" id="1408657"/>
    <lineage>
        <taxon>Eukaryota</taxon>
        <taxon>Fungi</taxon>
        <taxon>Dikarya</taxon>
        <taxon>Ascomycota</taxon>
        <taxon>Taphrinomycotina</taxon>
        <taxon>Pneumocystomycetes</taxon>
        <taxon>Pneumocystaceae</taxon>
        <taxon>Pneumocystis</taxon>
    </lineage>
</organism>
<name>A0A0W4ZCK5_PNEJ7</name>
<keyword evidence="1" id="KW-0175">Coiled coil</keyword>
<keyword evidence="3" id="KW-1185">Reference proteome</keyword>
<dbReference type="AlphaFoldDB" id="A0A0W4ZCK5"/>
<dbReference type="EMBL" id="LFWA01000019">
    <property type="protein sequence ID" value="KTW26055.1"/>
    <property type="molecule type" value="Genomic_DNA"/>
</dbReference>